<name>M8DA20_9BACL</name>
<organism evidence="1 2">
    <name type="scientific">Brevibacillus borstelensis AK1</name>
    <dbReference type="NCBI Taxonomy" id="1300222"/>
    <lineage>
        <taxon>Bacteria</taxon>
        <taxon>Bacillati</taxon>
        <taxon>Bacillota</taxon>
        <taxon>Bacilli</taxon>
        <taxon>Bacillales</taxon>
        <taxon>Paenibacillaceae</taxon>
        <taxon>Brevibacillus</taxon>
    </lineage>
</organism>
<dbReference type="Proteomes" id="UP000012081">
    <property type="component" value="Unassembled WGS sequence"/>
</dbReference>
<evidence type="ECO:0000313" key="1">
    <source>
        <dbReference type="EMBL" id="EMT50218.1"/>
    </source>
</evidence>
<evidence type="ECO:0000313" key="2">
    <source>
        <dbReference type="Proteomes" id="UP000012081"/>
    </source>
</evidence>
<dbReference type="EMBL" id="APBN01000019">
    <property type="protein sequence ID" value="EMT50218.1"/>
    <property type="molecule type" value="Genomic_DNA"/>
</dbReference>
<gene>
    <name evidence="1" type="ORF">I532_23739</name>
</gene>
<dbReference type="OrthoDB" id="2476027at2"/>
<keyword evidence="2" id="KW-1185">Reference proteome</keyword>
<sequence>MLVARQLYDHCSRLFGSDGELYYTEKADTLLAVFPPTRERGWWTYTTLELHRSGGVECMLYSYHFDGAFISHLGRVAAEVARRWEETGRGFANGDVFALGKPIQKGSSLQFVLATPADFEVEGFDLFTNGSDVVWFKMLHAISGSEAEFLSREGLAALERQFADAEVNSLDVMRPPVM</sequence>
<reference evidence="1 2" key="1">
    <citation type="submission" date="2013-03" db="EMBL/GenBank/DDBJ databases">
        <title>Assembly of a new bacterial strain Brevibacillus borstelensis AK1.</title>
        <authorList>
            <person name="Rajan I."/>
            <person name="PoliReddy D."/>
            <person name="Sugumar T."/>
            <person name="Rathinam K."/>
            <person name="Alqarawi S."/>
            <person name="Khalil A.B."/>
            <person name="Sivakumar N."/>
        </authorList>
    </citation>
    <scope>NUCLEOTIDE SEQUENCE [LARGE SCALE GENOMIC DNA]</scope>
    <source>
        <strain evidence="1 2">AK1</strain>
    </source>
</reference>
<dbReference type="AlphaFoldDB" id="M8DA20"/>
<comment type="caution">
    <text evidence="1">The sequence shown here is derived from an EMBL/GenBank/DDBJ whole genome shotgun (WGS) entry which is preliminary data.</text>
</comment>
<dbReference type="RefSeq" id="WP_003392389.1">
    <property type="nucleotide sequence ID" value="NZ_APBN01000019.1"/>
</dbReference>
<dbReference type="PATRIC" id="fig|1300222.3.peg.4983"/>
<accession>M8DA20</accession>
<protein>
    <submittedName>
        <fullName evidence="1">Uncharacterized protein</fullName>
    </submittedName>
</protein>
<dbReference type="STRING" id="1300222.I532_23739"/>
<proteinExistence type="predicted"/>